<sequence>MPDIFGEHSLELEHKVKDTKAQIVAMDFPILQANSGESSDSELDPSTQRHLNIGDEDGIRLLKTMSKEDPVTYDGINPCQKKVNSRRYKLA</sequence>
<dbReference type="AlphaFoldDB" id="A0AAV7TZ43"/>
<dbReference type="EMBL" id="JANPWB010000006">
    <property type="protein sequence ID" value="KAJ1181768.1"/>
    <property type="molecule type" value="Genomic_DNA"/>
</dbReference>
<accession>A0AAV7TZ43</accession>
<feature type="compositionally biased region" description="Polar residues" evidence="1">
    <location>
        <begin position="34"/>
        <end position="50"/>
    </location>
</feature>
<organism evidence="2 3">
    <name type="scientific">Pleurodeles waltl</name>
    <name type="common">Iberian ribbed newt</name>
    <dbReference type="NCBI Taxonomy" id="8319"/>
    <lineage>
        <taxon>Eukaryota</taxon>
        <taxon>Metazoa</taxon>
        <taxon>Chordata</taxon>
        <taxon>Craniata</taxon>
        <taxon>Vertebrata</taxon>
        <taxon>Euteleostomi</taxon>
        <taxon>Amphibia</taxon>
        <taxon>Batrachia</taxon>
        <taxon>Caudata</taxon>
        <taxon>Salamandroidea</taxon>
        <taxon>Salamandridae</taxon>
        <taxon>Pleurodelinae</taxon>
        <taxon>Pleurodeles</taxon>
    </lineage>
</organism>
<keyword evidence="3" id="KW-1185">Reference proteome</keyword>
<comment type="caution">
    <text evidence="2">The sequence shown here is derived from an EMBL/GenBank/DDBJ whole genome shotgun (WGS) entry which is preliminary data.</text>
</comment>
<reference evidence="2" key="1">
    <citation type="journal article" date="2022" name="bioRxiv">
        <title>Sequencing and chromosome-scale assembly of the giantPleurodeles waltlgenome.</title>
        <authorList>
            <person name="Brown T."/>
            <person name="Elewa A."/>
            <person name="Iarovenko S."/>
            <person name="Subramanian E."/>
            <person name="Araus A.J."/>
            <person name="Petzold A."/>
            <person name="Susuki M."/>
            <person name="Suzuki K.-i.T."/>
            <person name="Hayashi T."/>
            <person name="Toyoda A."/>
            <person name="Oliveira C."/>
            <person name="Osipova E."/>
            <person name="Leigh N.D."/>
            <person name="Simon A."/>
            <person name="Yun M.H."/>
        </authorList>
    </citation>
    <scope>NUCLEOTIDE SEQUENCE</scope>
    <source>
        <strain evidence="2">20211129_DDA</strain>
        <tissue evidence="2">Liver</tissue>
    </source>
</reference>
<gene>
    <name evidence="2" type="ORF">NDU88_006968</name>
</gene>
<proteinExistence type="predicted"/>
<feature type="region of interest" description="Disordered" evidence="1">
    <location>
        <begin position="34"/>
        <end position="55"/>
    </location>
</feature>
<evidence type="ECO:0000313" key="3">
    <source>
        <dbReference type="Proteomes" id="UP001066276"/>
    </source>
</evidence>
<dbReference type="Proteomes" id="UP001066276">
    <property type="component" value="Chromosome 3_2"/>
</dbReference>
<name>A0AAV7TZ43_PLEWA</name>
<evidence type="ECO:0000256" key="1">
    <source>
        <dbReference type="SAM" id="MobiDB-lite"/>
    </source>
</evidence>
<protein>
    <submittedName>
        <fullName evidence="2">Uncharacterized protein</fullName>
    </submittedName>
</protein>
<evidence type="ECO:0000313" key="2">
    <source>
        <dbReference type="EMBL" id="KAJ1181768.1"/>
    </source>
</evidence>